<dbReference type="Pfam" id="PF09349">
    <property type="entry name" value="OHCU_decarbox"/>
    <property type="match status" value="1"/>
</dbReference>
<gene>
    <name evidence="8" type="ORF">FB554_3152</name>
</gene>
<evidence type="ECO:0000256" key="1">
    <source>
        <dbReference type="ARBA" id="ARBA00001163"/>
    </source>
</evidence>
<evidence type="ECO:0000256" key="6">
    <source>
        <dbReference type="ARBA" id="ARBA00023239"/>
    </source>
</evidence>
<keyword evidence="5" id="KW-0210">Decarboxylase</keyword>
<evidence type="ECO:0000313" key="9">
    <source>
        <dbReference type="Proteomes" id="UP000318336"/>
    </source>
</evidence>
<dbReference type="GO" id="GO:0006144">
    <property type="term" value="P:purine nucleobase metabolic process"/>
    <property type="evidence" value="ECO:0007669"/>
    <property type="project" value="UniProtKB-KW"/>
</dbReference>
<dbReference type="InterPro" id="IPR018020">
    <property type="entry name" value="OHCU_decarboxylase"/>
</dbReference>
<accession>A0A542XGM0</accession>
<dbReference type="Gene3D" id="1.10.3330.10">
    <property type="entry name" value="Oxo-4-hydroxy-4-carboxy-5-ureidoimidazoline decarboxylase"/>
    <property type="match status" value="1"/>
</dbReference>
<sequence>MPDDQQLTLERLNAAPAEQLRETLRACCASDAWVDQLLAHRPYADRAAALAGSDTAMGEIADADVDQALAGHPRIGDRAEGEGTDARWSREEQASVADAGDDVQQQLRDGNLSYERRFDRVFLIRAAGRSPQEMLTELTRRLDQDDETERAEVREQLRQITRLRLERALSPTE</sequence>
<feature type="domain" description="Oxo-4-hydroxy-4-carboxy-5-ureidoimidazoline decarboxylase" evidence="7">
    <location>
        <begin position="13"/>
        <end position="166"/>
    </location>
</feature>
<dbReference type="GO" id="GO:0051997">
    <property type="term" value="F:2-oxo-4-hydroxy-4-carboxy-5-ureidoimidazoline decarboxylase activity"/>
    <property type="evidence" value="ECO:0007669"/>
    <property type="project" value="UniProtKB-EC"/>
</dbReference>
<name>A0A542XGM0_9MICO</name>
<dbReference type="NCBIfam" id="NF010372">
    <property type="entry name" value="PRK13798.1"/>
    <property type="match status" value="1"/>
</dbReference>
<evidence type="ECO:0000313" key="8">
    <source>
        <dbReference type="EMBL" id="TQL34969.1"/>
    </source>
</evidence>
<protein>
    <recommendedName>
        <fullName evidence="3">2-oxo-4-hydroxy-4-carboxy-5-ureidoimidazoline decarboxylase</fullName>
        <ecNumber evidence="3">4.1.1.97</ecNumber>
    </recommendedName>
</protein>
<keyword evidence="4" id="KW-0659">Purine metabolism</keyword>
<dbReference type="PANTHER" id="PTHR43466">
    <property type="entry name" value="2-OXO-4-HYDROXY-4-CARBOXY-5-UREIDOIMIDAZOLINE DECARBOXYLASE-RELATED"/>
    <property type="match status" value="1"/>
</dbReference>
<dbReference type="InterPro" id="IPR017595">
    <property type="entry name" value="OHCU_decarboxylase-2"/>
</dbReference>
<dbReference type="EC" id="4.1.1.97" evidence="3"/>
<evidence type="ECO:0000256" key="3">
    <source>
        <dbReference type="ARBA" id="ARBA00012257"/>
    </source>
</evidence>
<comment type="caution">
    <text evidence="8">The sequence shown here is derived from an EMBL/GenBank/DDBJ whole genome shotgun (WGS) entry which is preliminary data.</text>
</comment>
<proteinExistence type="predicted"/>
<dbReference type="EMBL" id="VFOK01000001">
    <property type="protein sequence ID" value="TQL34969.1"/>
    <property type="molecule type" value="Genomic_DNA"/>
</dbReference>
<evidence type="ECO:0000256" key="5">
    <source>
        <dbReference type="ARBA" id="ARBA00022793"/>
    </source>
</evidence>
<keyword evidence="6" id="KW-0456">Lyase</keyword>
<dbReference type="InterPro" id="IPR036778">
    <property type="entry name" value="OHCU_decarboxylase_sf"/>
</dbReference>
<dbReference type="Proteomes" id="UP000318336">
    <property type="component" value="Unassembled WGS sequence"/>
</dbReference>
<evidence type="ECO:0000256" key="4">
    <source>
        <dbReference type="ARBA" id="ARBA00022631"/>
    </source>
</evidence>
<evidence type="ECO:0000259" key="7">
    <source>
        <dbReference type="Pfam" id="PF09349"/>
    </source>
</evidence>
<dbReference type="GO" id="GO:0019628">
    <property type="term" value="P:urate catabolic process"/>
    <property type="evidence" value="ECO:0007669"/>
    <property type="project" value="TreeGrafter"/>
</dbReference>
<evidence type="ECO:0000256" key="2">
    <source>
        <dbReference type="ARBA" id="ARBA00004754"/>
    </source>
</evidence>
<comment type="pathway">
    <text evidence="2">Purine metabolism; urate degradation; (S)-allantoin from urate: step 3/3.</text>
</comment>
<keyword evidence="9" id="KW-1185">Reference proteome</keyword>
<dbReference type="AlphaFoldDB" id="A0A542XGM0"/>
<reference evidence="8 9" key="1">
    <citation type="submission" date="2019-06" db="EMBL/GenBank/DDBJ databases">
        <title>Sequencing the genomes of 1000 actinobacteria strains.</title>
        <authorList>
            <person name="Klenk H.-P."/>
        </authorList>
    </citation>
    <scope>NUCLEOTIDE SEQUENCE [LARGE SCALE GENOMIC DNA]</scope>
    <source>
        <strain evidence="8 9">DSM 24617</strain>
    </source>
</reference>
<dbReference type="SUPFAM" id="SSF158694">
    <property type="entry name" value="UraD-Like"/>
    <property type="match status" value="1"/>
</dbReference>
<dbReference type="PANTHER" id="PTHR43466:SF1">
    <property type="entry name" value="2-OXO-4-HYDROXY-4-CARBOXY-5-UREIDOIMIDAZOLINE DECARBOXYLASE-RELATED"/>
    <property type="match status" value="1"/>
</dbReference>
<dbReference type="RefSeq" id="WP_211344627.1">
    <property type="nucleotide sequence ID" value="NZ_CAJTBP010000001.1"/>
</dbReference>
<dbReference type="NCBIfam" id="TIGR03180">
    <property type="entry name" value="UraD_2"/>
    <property type="match status" value="1"/>
</dbReference>
<comment type="catalytic activity">
    <reaction evidence="1">
        <text>5-hydroxy-2-oxo-4-ureido-2,5-dihydro-1H-imidazole-5-carboxylate + H(+) = (S)-allantoin + CO2</text>
        <dbReference type="Rhea" id="RHEA:26301"/>
        <dbReference type="ChEBI" id="CHEBI:15378"/>
        <dbReference type="ChEBI" id="CHEBI:15678"/>
        <dbReference type="ChEBI" id="CHEBI:16526"/>
        <dbReference type="ChEBI" id="CHEBI:58639"/>
        <dbReference type="EC" id="4.1.1.97"/>
    </reaction>
</comment>
<organism evidence="8 9">
    <name type="scientific">Barrientosiimonas humi</name>
    <dbReference type="NCBI Taxonomy" id="999931"/>
    <lineage>
        <taxon>Bacteria</taxon>
        <taxon>Bacillati</taxon>
        <taxon>Actinomycetota</taxon>
        <taxon>Actinomycetes</taxon>
        <taxon>Micrococcales</taxon>
        <taxon>Dermacoccaceae</taxon>
        <taxon>Barrientosiimonas</taxon>
    </lineage>
</organism>